<dbReference type="InterPro" id="IPR001054">
    <property type="entry name" value="A/G_cyclase"/>
</dbReference>
<dbReference type="HOGENOM" id="CLU_2317170_0_0_3"/>
<sequence>MREAHQQLEKTNTSYSRFVPFEYLNFLKKETILDVELGNHVSKEMAIMFSDIRSFTTLSETMNPKENFDFVNAYLKGVIAVFNLVRYNFFGFREQGLRP</sequence>
<reference evidence="3" key="1">
    <citation type="journal article" date="2011" name="Proc. Natl. Acad. Sci. U.S.A.">
        <title>Genomic insights into the physiology and ecology of the marine filamentous cyanobacterium Lyngbya majuscula.</title>
        <authorList>
            <person name="Jones A.C."/>
            <person name="Monroe E.A."/>
            <person name="Podell S."/>
            <person name="Hess W.R."/>
            <person name="Klages S."/>
            <person name="Esquenazi E."/>
            <person name="Niessen S."/>
            <person name="Hoover H."/>
            <person name="Rothmann M."/>
            <person name="Lasken R.S."/>
            <person name="Yates J.R.III."/>
            <person name="Reinhardt R."/>
            <person name="Kube M."/>
            <person name="Burkart M.D."/>
            <person name="Allen E.E."/>
            <person name="Dorrestein P.C."/>
            <person name="Gerwick W.H."/>
            <person name="Gerwick L."/>
        </authorList>
    </citation>
    <scope>NUCLEOTIDE SEQUENCE [LARGE SCALE GENOMIC DNA]</scope>
    <source>
        <strain evidence="3">3L</strain>
    </source>
</reference>
<dbReference type="AlphaFoldDB" id="F4XW85"/>
<dbReference type="Gene3D" id="3.30.70.1230">
    <property type="entry name" value="Nucleotide cyclase"/>
    <property type="match status" value="1"/>
</dbReference>
<evidence type="ECO:0000259" key="1">
    <source>
        <dbReference type="PROSITE" id="PS50125"/>
    </source>
</evidence>
<dbReference type="GO" id="GO:0035556">
    <property type="term" value="P:intracellular signal transduction"/>
    <property type="evidence" value="ECO:0007669"/>
    <property type="project" value="InterPro"/>
</dbReference>
<accession>F4XW85</accession>
<organism evidence="2 3">
    <name type="scientific">Moorena producens 3L</name>
    <dbReference type="NCBI Taxonomy" id="489825"/>
    <lineage>
        <taxon>Bacteria</taxon>
        <taxon>Bacillati</taxon>
        <taxon>Cyanobacteriota</taxon>
        <taxon>Cyanophyceae</taxon>
        <taxon>Coleofasciculales</taxon>
        <taxon>Coleofasciculaceae</taxon>
        <taxon>Moorena</taxon>
    </lineage>
</organism>
<dbReference type="RefSeq" id="WP_008187535.1">
    <property type="nucleotide sequence ID" value="NZ_GL890942.1"/>
</dbReference>
<gene>
    <name evidence="2" type="ORF">LYNGBM3L_43610</name>
</gene>
<feature type="domain" description="Guanylate cyclase" evidence="1">
    <location>
        <begin position="46"/>
        <end position="74"/>
    </location>
</feature>
<dbReference type="EMBL" id="GL890942">
    <property type="protein sequence ID" value="EGJ31070.1"/>
    <property type="molecule type" value="Genomic_DNA"/>
</dbReference>
<dbReference type="GO" id="GO:0004016">
    <property type="term" value="F:adenylate cyclase activity"/>
    <property type="evidence" value="ECO:0007669"/>
    <property type="project" value="UniProtKB-ARBA"/>
</dbReference>
<dbReference type="InterPro" id="IPR029787">
    <property type="entry name" value="Nucleotide_cyclase"/>
</dbReference>
<evidence type="ECO:0000313" key="3">
    <source>
        <dbReference type="Proteomes" id="UP000003959"/>
    </source>
</evidence>
<name>F4XW85_9CYAN</name>
<evidence type="ECO:0000313" key="2">
    <source>
        <dbReference type="EMBL" id="EGJ31070.1"/>
    </source>
</evidence>
<dbReference type="GO" id="GO:0009190">
    <property type="term" value="P:cyclic nucleotide biosynthetic process"/>
    <property type="evidence" value="ECO:0007669"/>
    <property type="project" value="InterPro"/>
</dbReference>
<dbReference type="PROSITE" id="PS50125">
    <property type="entry name" value="GUANYLATE_CYCLASE_2"/>
    <property type="match status" value="1"/>
</dbReference>
<dbReference type="Proteomes" id="UP000003959">
    <property type="component" value="Unassembled WGS sequence"/>
</dbReference>
<keyword evidence="3" id="KW-1185">Reference proteome</keyword>
<proteinExistence type="predicted"/>
<dbReference type="eggNOG" id="COG2114">
    <property type="taxonomic scope" value="Bacteria"/>
</dbReference>
<protein>
    <submittedName>
        <fullName evidence="2">Adenylate cyclase, family 3 protein</fullName>
    </submittedName>
</protein>
<dbReference type="SUPFAM" id="SSF55073">
    <property type="entry name" value="Nucleotide cyclase"/>
    <property type="match status" value="1"/>
</dbReference>